<evidence type="ECO:0000256" key="4">
    <source>
        <dbReference type="ARBA" id="ARBA00023134"/>
    </source>
</evidence>
<gene>
    <name evidence="6" type="primary">cofC</name>
    <name evidence="5" type="synonym">fbiD</name>
    <name evidence="6" type="ORF">ENT37_11315</name>
</gene>
<dbReference type="AlphaFoldDB" id="A0A7C4PLK6"/>
<evidence type="ECO:0000256" key="5">
    <source>
        <dbReference type="HAMAP-Rule" id="MF_02114"/>
    </source>
</evidence>
<dbReference type="GO" id="GO:0043814">
    <property type="term" value="F:phospholactate guanylyltransferase activity"/>
    <property type="evidence" value="ECO:0007669"/>
    <property type="project" value="InterPro"/>
</dbReference>
<evidence type="ECO:0000256" key="2">
    <source>
        <dbReference type="ARBA" id="ARBA00022695"/>
    </source>
</evidence>
<keyword evidence="2 5" id="KW-0548">Nucleotidyltransferase</keyword>
<comment type="function">
    <text evidence="5">Guanylyltransferase that catalyzes the activation of phosphoenolpyruvate (PEP) as enolpyruvoyl-2-diphospho-5'-guanosine, via the condensation of PEP with GTP. It is involved in the biosynthesis of coenzyme F420, a hydride carrier cofactor.</text>
</comment>
<accession>A0A7C4PLK6</accession>
<dbReference type="SUPFAM" id="SSF53448">
    <property type="entry name" value="Nucleotide-diphospho-sugar transferases"/>
    <property type="match status" value="1"/>
</dbReference>
<proteinExistence type="inferred from homology"/>
<name>A0A7C4PLK6_9CHLR</name>
<dbReference type="GO" id="GO:0005525">
    <property type="term" value="F:GTP binding"/>
    <property type="evidence" value="ECO:0007669"/>
    <property type="project" value="UniProtKB-KW"/>
</dbReference>
<evidence type="ECO:0000313" key="6">
    <source>
        <dbReference type="EMBL" id="HGS22444.1"/>
    </source>
</evidence>
<dbReference type="GO" id="GO:0052645">
    <property type="term" value="P:F420-0 metabolic process"/>
    <property type="evidence" value="ECO:0007669"/>
    <property type="project" value="UniProtKB-UniRule"/>
</dbReference>
<keyword evidence="4 5" id="KW-0342">GTP-binding</keyword>
<dbReference type="NCBIfam" id="TIGR03552">
    <property type="entry name" value="F420_cofC"/>
    <property type="match status" value="1"/>
</dbReference>
<evidence type="ECO:0000256" key="1">
    <source>
        <dbReference type="ARBA" id="ARBA00022679"/>
    </source>
</evidence>
<dbReference type="PANTHER" id="PTHR40392">
    <property type="entry name" value="2-PHOSPHO-L-LACTATE GUANYLYLTRANSFERASE"/>
    <property type="match status" value="1"/>
</dbReference>
<dbReference type="PANTHER" id="PTHR40392:SF1">
    <property type="entry name" value="2-PHOSPHO-L-LACTATE GUANYLYLTRANSFERASE"/>
    <property type="match status" value="1"/>
</dbReference>
<comment type="pathway">
    <text evidence="5">Cofactor biosynthesis; coenzyme F420 biosynthesis.</text>
</comment>
<organism evidence="6">
    <name type="scientific">Anaerolinea thermolimosa</name>
    <dbReference type="NCBI Taxonomy" id="229919"/>
    <lineage>
        <taxon>Bacteria</taxon>
        <taxon>Bacillati</taxon>
        <taxon>Chloroflexota</taxon>
        <taxon>Anaerolineae</taxon>
        <taxon>Anaerolineales</taxon>
        <taxon>Anaerolineaceae</taxon>
        <taxon>Anaerolinea</taxon>
    </lineage>
</organism>
<dbReference type="Pfam" id="PF01983">
    <property type="entry name" value="CofC"/>
    <property type="match status" value="1"/>
</dbReference>
<dbReference type="InterPro" id="IPR029044">
    <property type="entry name" value="Nucleotide-diphossugar_trans"/>
</dbReference>
<dbReference type="Gene3D" id="3.90.550.10">
    <property type="entry name" value="Spore Coat Polysaccharide Biosynthesis Protein SpsA, Chain A"/>
    <property type="match status" value="1"/>
</dbReference>
<keyword evidence="1 5" id="KW-0808">Transferase</keyword>
<dbReference type="UniPathway" id="UPA00071"/>
<reference evidence="6" key="1">
    <citation type="journal article" date="2020" name="mSystems">
        <title>Genome- and Community-Level Interaction Insights into Carbon Utilization and Element Cycling Functions of Hydrothermarchaeota in Hydrothermal Sediment.</title>
        <authorList>
            <person name="Zhou Z."/>
            <person name="Liu Y."/>
            <person name="Xu W."/>
            <person name="Pan J."/>
            <person name="Luo Z.H."/>
            <person name="Li M."/>
        </authorList>
    </citation>
    <scope>NUCLEOTIDE SEQUENCE [LARGE SCALE GENOMIC DNA]</scope>
    <source>
        <strain evidence="6">SpSt-573</strain>
    </source>
</reference>
<dbReference type="HAMAP" id="MF_02114">
    <property type="entry name" value="CofC"/>
    <property type="match status" value="1"/>
</dbReference>
<comment type="caution">
    <text evidence="6">The sequence shown here is derived from an EMBL/GenBank/DDBJ whole genome shotgun (WGS) entry which is preliminary data.</text>
</comment>
<dbReference type="EC" id="2.7.7.105" evidence="5"/>
<dbReference type="EMBL" id="DSYK01000561">
    <property type="protein sequence ID" value="HGS22444.1"/>
    <property type="molecule type" value="Genomic_DNA"/>
</dbReference>
<sequence length="206" mass="22954">MSLWALVPVKPLRKGKSRLANILPEEERALLNYQLLTNTLMALKSVHGIDQVLVVSRDTAVLSLAREYGYKTLQEDDESSDLNLALSRATVVAQYYGATSLLIIPADLPLLKPSHIQSILRDARGSPLMVIVPDRHLEGTNLLYIAPPGLVEYRYGAHSFQAHLEEARKHQIPVVTIEIESVMLDLDVPEDLEELSKVHNITPFSS</sequence>
<comment type="catalytic activity">
    <reaction evidence="5">
        <text>phosphoenolpyruvate + GTP + H(+) = enolpyruvoyl-2-diphospho-5'-guanosine + diphosphate</text>
        <dbReference type="Rhea" id="RHEA:30519"/>
        <dbReference type="ChEBI" id="CHEBI:15378"/>
        <dbReference type="ChEBI" id="CHEBI:33019"/>
        <dbReference type="ChEBI" id="CHEBI:37565"/>
        <dbReference type="ChEBI" id="CHEBI:58702"/>
        <dbReference type="ChEBI" id="CHEBI:143701"/>
        <dbReference type="EC" id="2.7.7.105"/>
    </reaction>
</comment>
<comment type="similarity">
    <text evidence="5">Belongs to the CofC family.</text>
</comment>
<protein>
    <recommendedName>
        <fullName evidence="5">Phosphoenolpyruvate guanylyltransferase</fullName>
        <shortName evidence="5">PEP guanylyltransferase</shortName>
        <ecNumber evidence="5">2.7.7.105</ecNumber>
    </recommendedName>
</protein>
<evidence type="ECO:0000256" key="3">
    <source>
        <dbReference type="ARBA" id="ARBA00022741"/>
    </source>
</evidence>
<keyword evidence="3 5" id="KW-0547">Nucleotide-binding</keyword>
<dbReference type="InterPro" id="IPR002835">
    <property type="entry name" value="CofC"/>
</dbReference>